<feature type="domain" description="SCP" evidence="2">
    <location>
        <begin position="34"/>
        <end position="169"/>
    </location>
</feature>
<dbReference type="PRINTS" id="PR00837">
    <property type="entry name" value="V5TPXLIKE"/>
</dbReference>
<dbReference type="Proteomes" id="UP000315295">
    <property type="component" value="Unassembled WGS sequence"/>
</dbReference>
<accession>A0A540L904</accession>
<dbReference type="STRING" id="106549.A0A540L904"/>
<dbReference type="InterPro" id="IPR018244">
    <property type="entry name" value="Allrgn_V5/Tpx1_CS"/>
</dbReference>
<dbReference type="PANTHER" id="PTHR10334">
    <property type="entry name" value="CYSTEINE-RICH SECRETORY PROTEIN-RELATED"/>
    <property type="match status" value="1"/>
</dbReference>
<evidence type="ECO:0000313" key="4">
    <source>
        <dbReference type="Proteomes" id="UP000315295"/>
    </source>
</evidence>
<keyword evidence="1" id="KW-0732">Signal</keyword>
<feature type="signal peptide" evidence="1">
    <location>
        <begin position="1"/>
        <end position="23"/>
    </location>
</feature>
<reference evidence="3 4" key="1">
    <citation type="journal article" date="2019" name="G3 (Bethesda)">
        <title>Sequencing of a Wild Apple (Malus baccata) Genome Unravels the Differences Between Cultivated and Wild Apple Species Regarding Disease Resistance and Cold Tolerance.</title>
        <authorList>
            <person name="Chen X."/>
        </authorList>
    </citation>
    <scope>NUCLEOTIDE SEQUENCE [LARGE SCALE GENOMIC DNA]</scope>
    <source>
        <strain evidence="4">cv. Shandingzi</strain>
        <tissue evidence="3">Leaves</tissue>
    </source>
</reference>
<dbReference type="GO" id="GO:0005576">
    <property type="term" value="C:extracellular region"/>
    <property type="evidence" value="ECO:0007669"/>
    <property type="project" value="InterPro"/>
</dbReference>
<dbReference type="AlphaFoldDB" id="A0A540L904"/>
<dbReference type="PROSITE" id="PS01009">
    <property type="entry name" value="CRISP_1"/>
    <property type="match status" value="1"/>
</dbReference>
<dbReference type="SMART" id="SM00198">
    <property type="entry name" value="SCP"/>
    <property type="match status" value="1"/>
</dbReference>
<dbReference type="InterPro" id="IPR014044">
    <property type="entry name" value="CAP_dom"/>
</dbReference>
<gene>
    <name evidence="3" type="ORF">C1H46_031520</name>
</gene>
<evidence type="ECO:0000313" key="3">
    <source>
        <dbReference type="EMBL" id="TQD82921.1"/>
    </source>
</evidence>
<dbReference type="EMBL" id="VIEB01000701">
    <property type="protein sequence ID" value="TQD82921.1"/>
    <property type="molecule type" value="Genomic_DNA"/>
</dbReference>
<proteinExistence type="predicted"/>
<name>A0A540L904_MALBA</name>
<evidence type="ECO:0000256" key="1">
    <source>
        <dbReference type="SAM" id="SignalP"/>
    </source>
</evidence>
<comment type="caution">
    <text evidence="3">The sequence shown here is derived from an EMBL/GenBank/DDBJ whole genome shotgun (WGS) entry which is preliminary data.</text>
</comment>
<evidence type="ECO:0000259" key="2">
    <source>
        <dbReference type="SMART" id="SM00198"/>
    </source>
</evidence>
<dbReference type="FunFam" id="3.40.33.10:FF:000004">
    <property type="entry name" value="CAP, cysteine-rich secretory protein, antigen 5"/>
    <property type="match status" value="1"/>
</dbReference>
<dbReference type="PROSITE" id="PS01010">
    <property type="entry name" value="CRISP_2"/>
    <property type="match status" value="1"/>
</dbReference>
<organism evidence="3 4">
    <name type="scientific">Malus baccata</name>
    <name type="common">Siberian crab apple</name>
    <name type="synonym">Pyrus baccata</name>
    <dbReference type="NCBI Taxonomy" id="106549"/>
    <lineage>
        <taxon>Eukaryota</taxon>
        <taxon>Viridiplantae</taxon>
        <taxon>Streptophyta</taxon>
        <taxon>Embryophyta</taxon>
        <taxon>Tracheophyta</taxon>
        <taxon>Spermatophyta</taxon>
        <taxon>Magnoliopsida</taxon>
        <taxon>eudicotyledons</taxon>
        <taxon>Gunneridae</taxon>
        <taxon>Pentapetalae</taxon>
        <taxon>rosids</taxon>
        <taxon>fabids</taxon>
        <taxon>Rosales</taxon>
        <taxon>Rosaceae</taxon>
        <taxon>Amygdaloideae</taxon>
        <taxon>Maleae</taxon>
        <taxon>Malus</taxon>
    </lineage>
</organism>
<dbReference type="Pfam" id="PF00188">
    <property type="entry name" value="CAP"/>
    <property type="match status" value="1"/>
</dbReference>
<dbReference type="Gene3D" id="3.40.33.10">
    <property type="entry name" value="CAP"/>
    <property type="match status" value="1"/>
</dbReference>
<protein>
    <recommendedName>
        <fullName evidence="2">SCP domain-containing protein</fullName>
    </recommendedName>
</protein>
<feature type="chain" id="PRO_5022148113" description="SCP domain-containing protein" evidence="1">
    <location>
        <begin position="24"/>
        <end position="173"/>
    </location>
</feature>
<sequence length="173" mass="19880">MESKVTILFTFLCISIFLEATKARHHPILRARTANPQEFLKVHNNVRRKIGLPPLQWDEKLAAVARVYTKTRATIDCRMVHSMGFYGENIFWGGEKQLWGARFAVNSWSHEKLFYDHKTNSCKPGQMCGHYTQMVWKDTKRLGCAREVCSNGAGELIICNYDPPGNWAGEKPY</sequence>
<keyword evidence="4" id="KW-1185">Reference proteome</keyword>
<dbReference type="InterPro" id="IPR035940">
    <property type="entry name" value="CAP_sf"/>
</dbReference>
<dbReference type="InterPro" id="IPR001283">
    <property type="entry name" value="CRISP-related"/>
</dbReference>
<dbReference type="SUPFAM" id="SSF55797">
    <property type="entry name" value="PR-1-like"/>
    <property type="match status" value="1"/>
</dbReference>
<dbReference type="CDD" id="cd05381">
    <property type="entry name" value="CAP_PR-1"/>
    <property type="match status" value="1"/>
</dbReference>